<evidence type="ECO:0000313" key="4">
    <source>
        <dbReference type="Proteomes" id="UP000636453"/>
    </source>
</evidence>
<feature type="region of interest" description="Disordered" evidence="1">
    <location>
        <begin position="24"/>
        <end position="58"/>
    </location>
</feature>
<evidence type="ECO:0000256" key="2">
    <source>
        <dbReference type="SAM" id="SignalP"/>
    </source>
</evidence>
<dbReference type="Proteomes" id="UP000636453">
    <property type="component" value="Unassembled WGS sequence"/>
</dbReference>
<gene>
    <name evidence="3" type="ORF">GCM10007167_15700</name>
</gene>
<evidence type="ECO:0008006" key="5">
    <source>
        <dbReference type="Google" id="ProtNLM"/>
    </source>
</evidence>
<organism evidence="3 4">
    <name type="scientific">Vulcaniibacterium thermophilum</name>
    <dbReference type="NCBI Taxonomy" id="1169913"/>
    <lineage>
        <taxon>Bacteria</taxon>
        <taxon>Pseudomonadati</taxon>
        <taxon>Pseudomonadota</taxon>
        <taxon>Gammaproteobacteria</taxon>
        <taxon>Lysobacterales</taxon>
        <taxon>Lysobacteraceae</taxon>
        <taxon>Vulcaniibacterium</taxon>
    </lineage>
</organism>
<reference evidence="3" key="1">
    <citation type="journal article" date="2014" name="Int. J. Syst. Evol. Microbiol.">
        <title>Complete genome sequence of Corynebacterium casei LMG S-19264T (=DSM 44701T), isolated from a smear-ripened cheese.</title>
        <authorList>
            <consortium name="US DOE Joint Genome Institute (JGI-PGF)"/>
            <person name="Walter F."/>
            <person name="Albersmeier A."/>
            <person name="Kalinowski J."/>
            <person name="Ruckert C."/>
        </authorList>
    </citation>
    <scope>NUCLEOTIDE SEQUENCE</scope>
    <source>
        <strain evidence="3">KCTC 32020</strain>
    </source>
</reference>
<keyword evidence="4" id="KW-1185">Reference proteome</keyword>
<dbReference type="PROSITE" id="PS51257">
    <property type="entry name" value="PROKAR_LIPOPROTEIN"/>
    <property type="match status" value="1"/>
</dbReference>
<dbReference type="AlphaFoldDB" id="A0A919DD38"/>
<feature type="signal peptide" evidence="2">
    <location>
        <begin position="1"/>
        <end position="23"/>
    </location>
</feature>
<feature type="chain" id="PRO_5037525158" description="DUF411 domain-containing protein" evidence="2">
    <location>
        <begin position="24"/>
        <end position="189"/>
    </location>
</feature>
<dbReference type="Pfam" id="PF04214">
    <property type="entry name" value="DUF411"/>
    <property type="match status" value="1"/>
</dbReference>
<evidence type="ECO:0000256" key="1">
    <source>
        <dbReference type="SAM" id="MobiDB-lite"/>
    </source>
</evidence>
<keyword evidence="2" id="KW-0732">Signal</keyword>
<name>A0A919DD38_9GAMM</name>
<evidence type="ECO:0000313" key="3">
    <source>
        <dbReference type="EMBL" id="GHE34364.1"/>
    </source>
</evidence>
<comment type="caution">
    <text evidence="3">The sequence shown here is derived from an EMBL/GenBank/DDBJ whole genome shotgun (WGS) entry which is preliminary data.</text>
</comment>
<dbReference type="InterPro" id="IPR007332">
    <property type="entry name" value="DUF411"/>
</dbReference>
<proteinExistence type="predicted"/>
<dbReference type="PROSITE" id="PS51318">
    <property type="entry name" value="TAT"/>
    <property type="match status" value="1"/>
</dbReference>
<sequence>MSITRTLLLGTALAAAGASVACARTPTPAPAPERATATVRPAPAQTPAATARPRAGTPQAALPPVVVHKSPTCGCCTLWVEHMRAAGFAVEVRETDALEPVKQKLGVPYGKGSCHTAEIAGYFVEGHVPADDIKRFLRAKPKAKGLVLPGMPLGSPGMETPDGRVQPYTVEQVQADGSTVPFARHGQED</sequence>
<accession>A0A919DD38</accession>
<reference evidence="3" key="2">
    <citation type="submission" date="2020-09" db="EMBL/GenBank/DDBJ databases">
        <authorList>
            <person name="Sun Q."/>
            <person name="Kim S."/>
        </authorList>
    </citation>
    <scope>NUCLEOTIDE SEQUENCE</scope>
    <source>
        <strain evidence="3">KCTC 32020</strain>
    </source>
</reference>
<protein>
    <recommendedName>
        <fullName evidence="5">DUF411 domain-containing protein</fullName>
    </recommendedName>
</protein>
<dbReference type="EMBL" id="BNCF01000007">
    <property type="protein sequence ID" value="GHE34364.1"/>
    <property type="molecule type" value="Genomic_DNA"/>
</dbReference>
<dbReference type="InterPro" id="IPR006311">
    <property type="entry name" value="TAT_signal"/>
</dbReference>
<dbReference type="RefSeq" id="WP_229814909.1">
    <property type="nucleotide sequence ID" value="NZ_BNCF01000007.1"/>
</dbReference>